<dbReference type="EMBL" id="JAZDQJ010000028">
    <property type="protein sequence ID" value="MEE1935733.1"/>
    <property type="molecule type" value="Genomic_DNA"/>
</dbReference>
<keyword evidence="3" id="KW-1133">Transmembrane helix</keyword>
<feature type="transmembrane region" description="Helical" evidence="3">
    <location>
        <begin position="259"/>
        <end position="276"/>
    </location>
</feature>
<dbReference type="SMART" id="SM00910">
    <property type="entry name" value="HIRAN"/>
    <property type="match status" value="1"/>
</dbReference>
<organism evidence="5 6">
    <name type="scientific">Pseudomonas ulcerans</name>
    <dbReference type="NCBI Taxonomy" id="3115852"/>
    <lineage>
        <taxon>Bacteria</taxon>
        <taxon>Pseudomonadati</taxon>
        <taxon>Pseudomonadota</taxon>
        <taxon>Gammaproteobacteria</taxon>
        <taxon>Pseudomonadales</taxon>
        <taxon>Pseudomonadaceae</taxon>
        <taxon>Pseudomonas</taxon>
    </lineage>
</organism>
<comment type="caution">
    <text evidence="5">The sequence shown here is derived from an EMBL/GenBank/DDBJ whole genome shotgun (WGS) entry which is preliminary data.</text>
</comment>
<proteinExistence type="predicted"/>
<evidence type="ECO:0000313" key="6">
    <source>
        <dbReference type="Proteomes" id="UP001335100"/>
    </source>
</evidence>
<keyword evidence="1" id="KW-0479">Metal-binding</keyword>
<evidence type="ECO:0000256" key="3">
    <source>
        <dbReference type="SAM" id="Phobius"/>
    </source>
</evidence>
<evidence type="ECO:0000313" key="5">
    <source>
        <dbReference type="EMBL" id="MEE1935733.1"/>
    </source>
</evidence>
<name>A0ABU7HWB5_9PSED</name>
<feature type="domain" description="HIRAN" evidence="4">
    <location>
        <begin position="135"/>
        <end position="236"/>
    </location>
</feature>
<dbReference type="Pfam" id="PF08797">
    <property type="entry name" value="HIRAN"/>
    <property type="match status" value="1"/>
</dbReference>
<dbReference type="InterPro" id="IPR014905">
    <property type="entry name" value="HIRAN"/>
</dbReference>
<accession>A0ABU7HWB5</accession>
<evidence type="ECO:0000256" key="2">
    <source>
        <dbReference type="ARBA" id="ARBA00022801"/>
    </source>
</evidence>
<dbReference type="Proteomes" id="UP001335100">
    <property type="component" value="Unassembled WGS sequence"/>
</dbReference>
<evidence type="ECO:0000259" key="4">
    <source>
        <dbReference type="SMART" id="SM00910"/>
    </source>
</evidence>
<protein>
    <submittedName>
        <fullName evidence="5">HIRAN domain-containing protein</fullName>
    </submittedName>
</protein>
<dbReference type="Gene3D" id="3.30.70.2330">
    <property type="match status" value="1"/>
</dbReference>
<dbReference type="RefSeq" id="WP_330076455.1">
    <property type="nucleotide sequence ID" value="NZ_JAZDQJ010000028.1"/>
</dbReference>
<keyword evidence="2" id="KW-0378">Hydrolase</keyword>
<evidence type="ECO:0000256" key="1">
    <source>
        <dbReference type="ARBA" id="ARBA00022723"/>
    </source>
</evidence>
<gene>
    <name evidence="5" type="ORF">V0R50_21085</name>
</gene>
<reference evidence="5 6" key="1">
    <citation type="submission" date="2024-01" db="EMBL/GenBank/DDBJ databases">
        <title>Unpublished Manusciprt.</title>
        <authorList>
            <person name="Duman M."/>
            <person name="Valdes E.G."/>
            <person name="Ajmi N."/>
            <person name="Altun S."/>
            <person name="Saticioglu I.B."/>
        </authorList>
    </citation>
    <scope>NUCLEOTIDE SEQUENCE [LARGE SCALE GENOMIC DNA]</scope>
    <source>
        <strain evidence="5 6">148P</strain>
    </source>
</reference>
<keyword evidence="6" id="KW-1185">Reference proteome</keyword>
<keyword evidence="3" id="KW-0472">Membrane</keyword>
<keyword evidence="3" id="KW-0812">Transmembrane</keyword>
<sequence length="279" mass="30335">MEAAKRRISLTKKQLQTEAGMELLSICESVTADGMIADEEIHAINLWLIRNPDTDFPAAHFLKEILSKSPSDQSATEEERAEIAKAIETVLPPTQRQLAVAARKNAAAEERLVTKRSAADAKKAAQDLKKRQRPLATADFMVAGTRHEGRGEIIDLFIRTGSRVTLRRDPGNKHSRFAIVVETTGGESIGHVPEEYAQTLAPLMDEGAVASASVKKILESNSGPIPVVLAQLLDPLALNPPADATLETAPPTKARSTRWPTLVIALIILFVVFRALTNN</sequence>